<evidence type="ECO:0000313" key="2">
    <source>
        <dbReference type="Proteomes" id="UP000204415"/>
    </source>
</evidence>
<dbReference type="GeneID" id="26636124"/>
<organism evidence="1 2">
    <name type="scientific">Polaribacter phage P12002L</name>
    <dbReference type="NCBI Taxonomy" id="1647386"/>
    <lineage>
        <taxon>Viruses</taxon>
        <taxon>Duplodnaviria</taxon>
        <taxon>Heunggongvirae</taxon>
        <taxon>Uroviricota</taxon>
        <taxon>Caudoviricetes</taxon>
        <taxon>Incheonvirus</taxon>
        <taxon>Incheonvirus P12002L</taxon>
    </lineage>
</organism>
<evidence type="ECO:0000313" key="1">
    <source>
        <dbReference type="EMBL" id="AKG94219.1"/>
    </source>
</evidence>
<proteinExistence type="predicted"/>
<dbReference type="InterPro" id="IPR021130">
    <property type="entry name" value="PRib-ATP_PPHydrolase-like"/>
</dbReference>
<evidence type="ECO:0008006" key="3">
    <source>
        <dbReference type="Google" id="ProtNLM"/>
    </source>
</evidence>
<dbReference type="InterPro" id="IPR023292">
    <property type="entry name" value="NTP_PyroPHydrolase-like_dom_sf"/>
</dbReference>
<dbReference type="EMBL" id="KR136259">
    <property type="protein sequence ID" value="AKG94219.1"/>
    <property type="molecule type" value="Genomic_DNA"/>
</dbReference>
<protein>
    <recommendedName>
        <fullName evidence="3">Secreted protein</fullName>
    </recommendedName>
</protein>
<keyword evidence="2" id="KW-1185">Reference proteome</keyword>
<gene>
    <name evidence="1" type="ORF">P12002L_0045</name>
</gene>
<accession>A0A0F7IJU8</accession>
<dbReference type="RefSeq" id="YP_009209705.1">
    <property type="nucleotide sequence ID" value="NC_028924.1"/>
</dbReference>
<dbReference type="Proteomes" id="UP000204415">
    <property type="component" value="Segment"/>
</dbReference>
<sequence length="134" mass="15462">MKNIIEKRLKFNKSFNLPLADKPTLISPERADLQFKMMKEELLEYKDAKTLNKTTDALIDMQEILLGMFAEHGMIHKIEELYNEVHVSNMSKLDENGKPLINGENGVFDITRPIGKVIKSKNFVEPNFNKILNN</sequence>
<dbReference type="Gene3D" id="1.10.3420.10">
    <property type="entry name" value="putative ntp pyrophosphohydrolase like domain"/>
    <property type="match status" value="1"/>
</dbReference>
<dbReference type="Pfam" id="PF01503">
    <property type="entry name" value="PRA-PH"/>
    <property type="match status" value="1"/>
</dbReference>
<name>A0A0F7IJU8_9CAUD</name>
<reference evidence="1 2" key="1">
    <citation type="journal article" date="2015" name="Stand. Genomic Sci.">
        <title>Complete genome sequences of bacteriophages P12002L and P12002S, two lytic phages that infect a marine Polaribacter strain.</title>
        <authorList>
            <person name="Kang I."/>
            <person name="Jang H."/>
            <person name="Cho J.-C."/>
        </authorList>
    </citation>
    <scope>NUCLEOTIDE SEQUENCE [LARGE SCALE GENOMIC DNA]</scope>
</reference>
<dbReference type="OrthoDB" id="14595at10239"/>
<dbReference type="KEGG" id="vg:26636124"/>